<proteinExistence type="inferred from homology"/>
<reference evidence="4 5" key="1">
    <citation type="journal article" date="2016" name="Nat. Commun.">
        <title>Thousands of microbial genomes shed light on interconnected biogeochemical processes in an aquifer system.</title>
        <authorList>
            <person name="Anantharaman K."/>
            <person name="Brown C.T."/>
            <person name="Hug L.A."/>
            <person name="Sharon I."/>
            <person name="Castelle C.J."/>
            <person name="Probst A.J."/>
            <person name="Thomas B.C."/>
            <person name="Singh A."/>
            <person name="Wilkins M.J."/>
            <person name="Karaoz U."/>
            <person name="Brodie E.L."/>
            <person name="Williams K.H."/>
            <person name="Hubbard S.S."/>
            <person name="Banfield J.F."/>
        </authorList>
    </citation>
    <scope>NUCLEOTIDE SEQUENCE [LARGE SCALE GENOMIC DNA]</scope>
</reference>
<organism evidence="4 5">
    <name type="scientific">Candidatus Roizmanbacteria bacterium RIFCSPHIGHO2_01_FULL_39_24</name>
    <dbReference type="NCBI Taxonomy" id="1802032"/>
    <lineage>
        <taxon>Bacteria</taxon>
        <taxon>Candidatus Roizmaniibacteriota</taxon>
    </lineage>
</organism>
<dbReference type="AlphaFoldDB" id="A0A1F7GKE2"/>
<sequence length="173" mass="19144">MIEELTVYFLHLVGNIPSHHLRRLFYRLDGVTIGSCTTLHMYTRFYHPRGIRIGNDSVIGEYVVLDGRGKLTIGNHVDIASEVMIYTSEHDIHSENFASILEPVTIEDYIFIGPRAIILPGVTIGKGAIVAAGAVVTKDVPSFTIVGGVPAKEIGKRAQTDPHYKLGRSAWFR</sequence>
<dbReference type="InterPro" id="IPR051159">
    <property type="entry name" value="Hexapeptide_acetyltransf"/>
</dbReference>
<protein>
    <recommendedName>
        <fullName evidence="6">Acetyltransferase</fullName>
    </recommendedName>
</protein>
<dbReference type="PANTHER" id="PTHR23416:SF23">
    <property type="entry name" value="ACETYLTRANSFERASE C18B11.09C-RELATED"/>
    <property type="match status" value="1"/>
</dbReference>
<gene>
    <name evidence="4" type="ORF">A2799_00405</name>
</gene>
<keyword evidence="3" id="KW-0677">Repeat</keyword>
<dbReference type="PANTHER" id="PTHR23416">
    <property type="entry name" value="SIALIC ACID SYNTHASE-RELATED"/>
    <property type="match status" value="1"/>
</dbReference>
<evidence type="ECO:0000256" key="2">
    <source>
        <dbReference type="ARBA" id="ARBA00022679"/>
    </source>
</evidence>
<name>A0A1F7GKE2_9BACT</name>
<comment type="similarity">
    <text evidence="1">Belongs to the transferase hexapeptide repeat family.</text>
</comment>
<comment type="caution">
    <text evidence="4">The sequence shown here is derived from an EMBL/GenBank/DDBJ whole genome shotgun (WGS) entry which is preliminary data.</text>
</comment>
<dbReference type="Gene3D" id="2.160.10.10">
    <property type="entry name" value="Hexapeptide repeat proteins"/>
    <property type="match status" value="1"/>
</dbReference>
<dbReference type="PROSITE" id="PS00101">
    <property type="entry name" value="HEXAPEP_TRANSFERASES"/>
    <property type="match status" value="1"/>
</dbReference>
<evidence type="ECO:0000313" key="4">
    <source>
        <dbReference type="EMBL" id="OGK19304.1"/>
    </source>
</evidence>
<evidence type="ECO:0000313" key="5">
    <source>
        <dbReference type="Proteomes" id="UP000176850"/>
    </source>
</evidence>
<dbReference type="InterPro" id="IPR001451">
    <property type="entry name" value="Hexapep"/>
</dbReference>
<dbReference type="Proteomes" id="UP000176850">
    <property type="component" value="Unassembled WGS sequence"/>
</dbReference>
<dbReference type="GO" id="GO:0005829">
    <property type="term" value="C:cytosol"/>
    <property type="evidence" value="ECO:0007669"/>
    <property type="project" value="TreeGrafter"/>
</dbReference>
<evidence type="ECO:0008006" key="6">
    <source>
        <dbReference type="Google" id="ProtNLM"/>
    </source>
</evidence>
<dbReference type="InterPro" id="IPR011004">
    <property type="entry name" value="Trimer_LpxA-like_sf"/>
</dbReference>
<dbReference type="EMBL" id="MFZH01000013">
    <property type="protein sequence ID" value="OGK19304.1"/>
    <property type="molecule type" value="Genomic_DNA"/>
</dbReference>
<evidence type="ECO:0000256" key="3">
    <source>
        <dbReference type="ARBA" id="ARBA00022737"/>
    </source>
</evidence>
<accession>A0A1F7GKE2</accession>
<dbReference type="CDD" id="cd04647">
    <property type="entry name" value="LbH_MAT_like"/>
    <property type="match status" value="1"/>
</dbReference>
<evidence type="ECO:0000256" key="1">
    <source>
        <dbReference type="ARBA" id="ARBA00007274"/>
    </source>
</evidence>
<dbReference type="SUPFAM" id="SSF51161">
    <property type="entry name" value="Trimeric LpxA-like enzymes"/>
    <property type="match status" value="1"/>
</dbReference>
<keyword evidence="2" id="KW-0808">Transferase</keyword>
<dbReference type="InterPro" id="IPR018357">
    <property type="entry name" value="Hexapep_transf_CS"/>
</dbReference>
<dbReference type="GO" id="GO:0008374">
    <property type="term" value="F:O-acyltransferase activity"/>
    <property type="evidence" value="ECO:0007669"/>
    <property type="project" value="TreeGrafter"/>
</dbReference>
<dbReference type="Pfam" id="PF00132">
    <property type="entry name" value="Hexapep"/>
    <property type="match status" value="1"/>
</dbReference>